<name>T2KRA9_FORAG</name>
<accession>T2KRA9</accession>
<dbReference type="AlphaFoldDB" id="T2KRA9"/>
<dbReference type="EMBL" id="HG315671">
    <property type="protein sequence ID" value="CDF80991.1"/>
    <property type="molecule type" value="Genomic_DNA"/>
</dbReference>
<organism evidence="1 2">
    <name type="scientific">Formosa agariphila (strain DSM 15362 / KCTC 12365 / LMG 23005 / KMM 3901 / M-2Alg 35-1)</name>
    <dbReference type="NCBI Taxonomy" id="1347342"/>
    <lineage>
        <taxon>Bacteria</taxon>
        <taxon>Pseudomonadati</taxon>
        <taxon>Bacteroidota</taxon>
        <taxon>Flavobacteriia</taxon>
        <taxon>Flavobacteriales</taxon>
        <taxon>Flavobacteriaceae</taxon>
        <taxon>Formosa</taxon>
    </lineage>
</organism>
<dbReference type="HOGENOM" id="CLU_3343959_0_0_10"/>
<gene>
    <name evidence="1" type="ORF">BN863_32790</name>
</gene>
<evidence type="ECO:0000313" key="1">
    <source>
        <dbReference type="EMBL" id="CDF80991.1"/>
    </source>
</evidence>
<reference evidence="1 2" key="1">
    <citation type="journal article" date="2013" name="Appl. Environ. Microbiol.">
        <title>The genome of the alga-associated marine flavobacterium Formosa agariphila KMM 3901T reveals a broad potential for degradation of algal polysaccharides.</title>
        <authorList>
            <person name="Mann A.J."/>
            <person name="Hahnke R.L."/>
            <person name="Huang S."/>
            <person name="Werner J."/>
            <person name="Xing P."/>
            <person name="Barbeyron T."/>
            <person name="Huettel B."/>
            <person name="Stueber K."/>
            <person name="Reinhardt R."/>
            <person name="Harder J."/>
            <person name="Gloeckner F.O."/>
            <person name="Amann R.I."/>
            <person name="Teeling H."/>
        </authorList>
    </citation>
    <scope>NUCLEOTIDE SEQUENCE [LARGE SCALE GENOMIC DNA]</scope>
    <source>
        <strain evidence="2">DSM 15362 / KCTC 12365 / LMG 23005 / KMM 3901</strain>
    </source>
</reference>
<evidence type="ECO:0000313" key="2">
    <source>
        <dbReference type="Proteomes" id="UP000016160"/>
    </source>
</evidence>
<dbReference type="PATRIC" id="fig|1347342.6.peg.3307"/>
<protein>
    <submittedName>
        <fullName evidence="1">Uncharacterized protein</fullName>
    </submittedName>
</protein>
<proteinExistence type="predicted"/>
<keyword evidence="2" id="KW-1185">Reference proteome</keyword>
<sequence>MKGEIVCGIFSYRPVKFVFYIFFAVSGKKFVKTFKCM</sequence>
<dbReference type="Proteomes" id="UP000016160">
    <property type="component" value="Chromosome"/>
</dbReference>